<name>A0AA38CZ03_9ENTE</name>
<dbReference type="EMBL" id="BSUW01000001">
    <property type="protein sequence ID" value="GMA72267.1"/>
    <property type="molecule type" value="Genomic_DNA"/>
</dbReference>
<accession>A0AA38CZ03</accession>
<protein>
    <recommendedName>
        <fullName evidence="3">CopG-like ribbon-helix-helix domain-containing protein</fullName>
    </recommendedName>
</protein>
<evidence type="ECO:0000313" key="2">
    <source>
        <dbReference type="Proteomes" id="UP001157039"/>
    </source>
</evidence>
<sequence>MRFAFYKNVHTAAIISIKIKHKDRGEHMTKFKVRSEKNDSVNKTIRFPQGLNERISQIAQQNDTTFTSVVLQACEYALNNMEDNHFKDKKTSKD</sequence>
<proteinExistence type="predicted"/>
<evidence type="ECO:0000313" key="1">
    <source>
        <dbReference type="EMBL" id="GMA72267.1"/>
    </source>
</evidence>
<evidence type="ECO:0008006" key="3">
    <source>
        <dbReference type="Google" id="ProtNLM"/>
    </source>
</evidence>
<dbReference type="InterPro" id="IPR010985">
    <property type="entry name" value="Ribbon_hlx_hlx"/>
</dbReference>
<dbReference type="Proteomes" id="UP001157039">
    <property type="component" value="Unassembled WGS sequence"/>
</dbReference>
<dbReference type="SUPFAM" id="SSF47598">
    <property type="entry name" value="Ribbon-helix-helix"/>
    <property type="match status" value="1"/>
</dbReference>
<dbReference type="AlphaFoldDB" id="A0AA38CZ03"/>
<dbReference type="GO" id="GO:0006355">
    <property type="term" value="P:regulation of DNA-templated transcription"/>
    <property type="evidence" value="ECO:0007669"/>
    <property type="project" value="InterPro"/>
</dbReference>
<comment type="caution">
    <text evidence="1">The sequence shown here is derived from an EMBL/GenBank/DDBJ whole genome shotgun (WGS) entry which is preliminary data.</text>
</comment>
<organism evidence="1 2">
    <name type="scientific">Tetragenococcus osmophilus</name>
    <dbReference type="NCBI Taxonomy" id="526944"/>
    <lineage>
        <taxon>Bacteria</taxon>
        <taxon>Bacillati</taxon>
        <taxon>Bacillota</taxon>
        <taxon>Bacilli</taxon>
        <taxon>Lactobacillales</taxon>
        <taxon>Enterococcaceae</taxon>
        <taxon>Tetragenococcus</taxon>
    </lineage>
</organism>
<gene>
    <name evidence="1" type="ORF">GCM10025885_13160</name>
</gene>
<reference evidence="1 2" key="1">
    <citation type="journal article" date="2014" name="Int. J. Syst. Evol. Microbiol.">
        <title>Complete genome sequence of Corynebacterium casei LMG S-19264T (=DSM 44701T), isolated from a smear-ripened cheese.</title>
        <authorList>
            <consortium name="US DOE Joint Genome Institute (JGI-PGF)"/>
            <person name="Walter F."/>
            <person name="Albersmeier A."/>
            <person name="Kalinowski J."/>
            <person name="Ruckert C."/>
        </authorList>
    </citation>
    <scope>NUCLEOTIDE SEQUENCE [LARGE SCALE GENOMIC DNA]</scope>
    <source>
        <strain evidence="1 2">NBRC 114545</strain>
    </source>
</reference>